<sequence length="986" mass="107175">MAASGDNSEVETSRPVTREDSNVLEPDAPTPTAAAPPKGPPPPRERGETVGRYVVVDTIGRGGMGVVYAAWDPQLDRRVALKLVFIGAELGTDGDTQRARLLREAQALARLEHPNVVKVHDVGVCEGQVFIAMEHIEGQSLRAWLSHKRRTLREILTVFVAAGRGLAASHDAGLVHRDFKPDNVLVGASGEVKVVDFGLARDRRSDDRPRTREWADTEPAVARALARAGSGALVRSSPPDHDAPEPASKGADSGPLSSSGLPSPGSREPLASPSITVTGAVLGTPAYMAPEQHELAAVDARSDQYAFCVSLWEAVYGKRPFSGRRSELLAKRKRKLQIRESSRGLRVPKWLRSLMLRGLSPHRRRRFADMDQVLTELEVHLNEWRRRARPAVIGLVAAAALAGSVAVAKLVDADEAPCAAPVERLAGVWDSARRAEVEAAILASDLAYADASWRRVAAGLDEYEQRWLAASVEVCEATHVHAQRNTAWLEQRLACLEDRRRELAGLTAQLARSDARTVELATRAVGSLAPIDACLREQASELTPLPSAPHLRVQVTHQLDELARARAELGSGHLEQGLAAAREVLRVARELGWAPLEAEALFVIGSRQADLDHDLDAQLATLHQAASVALREDHQRLAVRSWSRLARALVRARELDQAERWLAYADALASSLALSHGPDPALAADLLHARAQLRFAEQDFAGAEALARERLDLLRGFYGDDNPRVADGLNNLGVAVYMQHRKDEAVDAYREALAILAAVHGPDHPSVATMHNNIGVVSTDRHAYPDALAHYRRAVEIRRRVYPPAHELVLQSEVNLANLYLFSGDPGPGVALALEVLTRVGERTDAKLARARDRDADEAELAAIRVELVPELLRLGRLLAGAGQHHNALSVFGRARALLEAVPDARLAAELEAPPGDGAPPRPPHLDGCRADVLMGIEDQSRALGRSHDAAAALATRSTISVQQPAWPRRCLDQYGRWAQSREREP</sequence>
<gene>
    <name evidence="8" type="primary">pknA_5</name>
    <name evidence="8" type="ORF">ENSA5_38260</name>
</gene>
<keyword evidence="4 5" id="KW-0067">ATP-binding</keyword>
<feature type="region of interest" description="Disordered" evidence="6">
    <location>
        <begin position="227"/>
        <end position="272"/>
    </location>
</feature>
<dbReference type="OrthoDB" id="9766710at2"/>
<dbReference type="GO" id="GO:0004674">
    <property type="term" value="F:protein serine/threonine kinase activity"/>
    <property type="evidence" value="ECO:0007669"/>
    <property type="project" value="UniProtKB-EC"/>
</dbReference>
<dbReference type="Gene3D" id="3.30.200.20">
    <property type="entry name" value="Phosphorylase Kinase, domain 1"/>
    <property type="match status" value="1"/>
</dbReference>
<dbReference type="PANTHER" id="PTHR43289:SF6">
    <property type="entry name" value="SERINE_THREONINE-PROTEIN KINASE NEKL-3"/>
    <property type="match status" value="1"/>
</dbReference>
<feature type="compositionally biased region" description="Low complexity" evidence="6">
    <location>
        <begin position="25"/>
        <end position="36"/>
    </location>
</feature>
<dbReference type="EMBL" id="PVNK01000168">
    <property type="protein sequence ID" value="PRP95543.1"/>
    <property type="molecule type" value="Genomic_DNA"/>
</dbReference>
<feature type="compositionally biased region" description="Low complexity" evidence="6">
    <location>
        <begin position="253"/>
        <end position="266"/>
    </location>
</feature>
<dbReference type="PROSITE" id="PS00107">
    <property type="entry name" value="PROTEIN_KINASE_ATP"/>
    <property type="match status" value="1"/>
</dbReference>
<comment type="caution">
    <text evidence="8">The sequence shown here is derived from an EMBL/GenBank/DDBJ whole genome shotgun (WGS) entry which is preliminary data.</text>
</comment>
<evidence type="ECO:0000256" key="3">
    <source>
        <dbReference type="ARBA" id="ARBA00022777"/>
    </source>
</evidence>
<dbReference type="GO" id="GO:0005524">
    <property type="term" value="F:ATP binding"/>
    <property type="evidence" value="ECO:0007669"/>
    <property type="project" value="UniProtKB-UniRule"/>
</dbReference>
<feature type="domain" description="Protein kinase" evidence="7">
    <location>
        <begin position="53"/>
        <end position="381"/>
    </location>
</feature>
<dbReference type="InterPro" id="IPR017441">
    <property type="entry name" value="Protein_kinase_ATP_BS"/>
</dbReference>
<dbReference type="PROSITE" id="PS50011">
    <property type="entry name" value="PROTEIN_KINASE_DOM"/>
    <property type="match status" value="1"/>
</dbReference>
<dbReference type="SMART" id="SM00028">
    <property type="entry name" value="TPR"/>
    <property type="match status" value="5"/>
</dbReference>
<evidence type="ECO:0000256" key="2">
    <source>
        <dbReference type="ARBA" id="ARBA00022741"/>
    </source>
</evidence>
<dbReference type="PANTHER" id="PTHR43289">
    <property type="entry name" value="MITOGEN-ACTIVATED PROTEIN KINASE KINASE KINASE 20-RELATED"/>
    <property type="match status" value="1"/>
</dbReference>
<evidence type="ECO:0000259" key="7">
    <source>
        <dbReference type="PROSITE" id="PS50011"/>
    </source>
</evidence>
<name>A0A2S9XRQ3_9BACT</name>
<dbReference type="EC" id="2.7.11.1" evidence="8"/>
<keyword evidence="1 8" id="KW-0808">Transferase</keyword>
<dbReference type="Proteomes" id="UP000237968">
    <property type="component" value="Unassembled WGS sequence"/>
</dbReference>
<keyword evidence="9" id="KW-1185">Reference proteome</keyword>
<dbReference type="Gene3D" id="1.25.40.10">
    <property type="entry name" value="Tetratricopeptide repeat domain"/>
    <property type="match status" value="1"/>
</dbReference>
<proteinExistence type="predicted"/>
<dbReference type="SUPFAM" id="SSF48452">
    <property type="entry name" value="TPR-like"/>
    <property type="match status" value="2"/>
</dbReference>
<dbReference type="RefSeq" id="WP_106393151.1">
    <property type="nucleotide sequence ID" value="NZ_PVNK01000168.1"/>
</dbReference>
<keyword evidence="2 5" id="KW-0547">Nucleotide-binding</keyword>
<dbReference type="InterPro" id="IPR011990">
    <property type="entry name" value="TPR-like_helical_dom_sf"/>
</dbReference>
<dbReference type="InterPro" id="IPR011009">
    <property type="entry name" value="Kinase-like_dom_sf"/>
</dbReference>
<dbReference type="SUPFAM" id="SSF56112">
    <property type="entry name" value="Protein kinase-like (PK-like)"/>
    <property type="match status" value="1"/>
</dbReference>
<dbReference type="InterPro" id="IPR000719">
    <property type="entry name" value="Prot_kinase_dom"/>
</dbReference>
<evidence type="ECO:0000256" key="5">
    <source>
        <dbReference type="PROSITE-ProRule" id="PRU10141"/>
    </source>
</evidence>
<feature type="binding site" evidence="5">
    <location>
        <position position="82"/>
    </location>
    <ligand>
        <name>ATP</name>
        <dbReference type="ChEBI" id="CHEBI:30616"/>
    </ligand>
</feature>
<dbReference type="InterPro" id="IPR019734">
    <property type="entry name" value="TPR_rpt"/>
</dbReference>
<dbReference type="PROSITE" id="PS00108">
    <property type="entry name" value="PROTEIN_KINASE_ST"/>
    <property type="match status" value="1"/>
</dbReference>
<evidence type="ECO:0000313" key="9">
    <source>
        <dbReference type="Proteomes" id="UP000237968"/>
    </source>
</evidence>
<dbReference type="Gene3D" id="1.10.510.10">
    <property type="entry name" value="Transferase(Phosphotransferase) domain 1"/>
    <property type="match status" value="1"/>
</dbReference>
<keyword evidence="3 8" id="KW-0418">Kinase</keyword>
<dbReference type="Pfam" id="PF13424">
    <property type="entry name" value="TPR_12"/>
    <property type="match status" value="2"/>
</dbReference>
<dbReference type="Pfam" id="PF00069">
    <property type="entry name" value="Pkinase"/>
    <property type="match status" value="1"/>
</dbReference>
<organism evidence="8 9">
    <name type="scientific">Enhygromyxa salina</name>
    <dbReference type="NCBI Taxonomy" id="215803"/>
    <lineage>
        <taxon>Bacteria</taxon>
        <taxon>Pseudomonadati</taxon>
        <taxon>Myxococcota</taxon>
        <taxon>Polyangia</taxon>
        <taxon>Nannocystales</taxon>
        <taxon>Nannocystaceae</taxon>
        <taxon>Enhygromyxa</taxon>
    </lineage>
</organism>
<accession>A0A2S9XRQ3</accession>
<dbReference type="AlphaFoldDB" id="A0A2S9XRQ3"/>
<dbReference type="CDD" id="cd14014">
    <property type="entry name" value="STKc_PknB_like"/>
    <property type="match status" value="1"/>
</dbReference>
<evidence type="ECO:0000256" key="6">
    <source>
        <dbReference type="SAM" id="MobiDB-lite"/>
    </source>
</evidence>
<evidence type="ECO:0000256" key="4">
    <source>
        <dbReference type="ARBA" id="ARBA00022840"/>
    </source>
</evidence>
<feature type="region of interest" description="Disordered" evidence="6">
    <location>
        <begin position="1"/>
        <end position="50"/>
    </location>
</feature>
<evidence type="ECO:0000256" key="1">
    <source>
        <dbReference type="ARBA" id="ARBA00022679"/>
    </source>
</evidence>
<protein>
    <submittedName>
        <fullName evidence="8">Serine/threonine-protein kinase PknA</fullName>
        <ecNumber evidence="8">2.7.11.1</ecNumber>
    </submittedName>
</protein>
<dbReference type="InterPro" id="IPR008271">
    <property type="entry name" value="Ser/Thr_kinase_AS"/>
</dbReference>
<reference evidence="8 9" key="1">
    <citation type="submission" date="2018-03" db="EMBL/GenBank/DDBJ databases">
        <title>Draft Genome Sequences of the Obligatory Marine Myxobacteria Enhygromyxa salina SWB005.</title>
        <authorList>
            <person name="Poehlein A."/>
            <person name="Moghaddam J.A."/>
            <person name="Harms H."/>
            <person name="Alanjari M."/>
            <person name="Koenig G.M."/>
            <person name="Daniel R."/>
            <person name="Schaeberle T.F."/>
        </authorList>
    </citation>
    <scope>NUCLEOTIDE SEQUENCE [LARGE SCALE GENOMIC DNA]</scope>
    <source>
        <strain evidence="8 9">SWB005</strain>
    </source>
</reference>
<evidence type="ECO:0000313" key="8">
    <source>
        <dbReference type="EMBL" id="PRP95543.1"/>
    </source>
</evidence>